<gene>
    <name evidence="1" type="ORF">KIW84_071379</name>
</gene>
<dbReference type="EMBL" id="JAMSHJ010000007">
    <property type="protein sequence ID" value="KAI5384341.1"/>
    <property type="molecule type" value="Genomic_DNA"/>
</dbReference>
<proteinExistence type="predicted"/>
<name>A0A9D4VIW6_PEA</name>
<reference evidence="1 2" key="1">
    <citation type="journal article" date="2022" name="Nat. Genet.">
        <title>Improved pea reference genome and pan-genome highlight genomic features and evolutionary characteristics.</title>
        <authorList>
            <person name="Yang T."/>
            <person name="Liu R."/>
            <person name="Luo Y."/>
            <person name="Hu S."/>
            <person name="Wang D."/>
            <person name="Wang C."/>
            <person name="Pandey M.K."/>
            <person name="Ge S."/>
            <person name="Xu Q."/>
            <person name="Li N."/>
            <person name="Li G."/>
            <person name="Huang Y."/>
            <person name="Saxena R.K."/>
            <person name="Ji Y."/>
            <person name="Li M."/>
            <person name="Yan X."/>
            <person name="He Y."/>
            <person name="Liu Y."/>
            <person name="Wang X."/>
            <person name="Xiang C."/>
            <person name="Varshney R.K."/>
            <person name="Ding H."/>
            <person name="Gao S."/>
            <person name="Zong X."/>
        </authorList>
    </citation>
    <scope>NUCLEOTIDE SEQUENCE [LARGE SCALE GENOMIC DNA]</scope>
    <source>
        <strain evidence="1 2">cv. Zhongwan 6</strain>
    </source>
</reference>
<sequence length="188" mass="21640">MSKAYYIIKGSFVEGTLEAMGFLKTMNIEEGSRSKENPWHQVAREAPVITHVLFVDDSLLFAWASRCYNEIESLLAKFWRGSSKDDKKILMMSWTKLAKEKGTGGMGFMVIGDFNLSLLGKHFWRLLTGGSCLLERVFKSRYYLRTALKEAKSRFTPSYVWRSILGSEELVEEDTRWMIGNGLKVEVW</sequence>
<accession>A0A9D4VIW6</accession>
<comment type="caution">
    <text evidence="1">The sequence shown here is derived from an EMBL/GenBank/DDBJ whole genome shotgun (WGS) entry which is preliminary data.</text>
</comment>
<keyword evidence="2" id="KW-1185">Reference proteome</keyword>
<dbReference type="AlphaFoldDB" id="A0A9D4VIW6"/>
<dbReference type="Proteomes" id="UP001058974">
    <property type="component" value="Chromosome 7"/>
</dbReference>
<protein>
    <submittedName>
        <fullName evidence="1">Uncharacterized protein</fullName>
    </submittedName>
</protein>
<evidence type="ECO:0000313" key="2">
    <source>
        <dbReference type="Proteomes" id="UP001058974"/>
    </source>
</evidence>
<organism evidence="1 2">
    <name type="scientific">Pisum sativum</name>
    <name type="common">Garden pea</name>
    <name type="synonym">Lathyrus oleraceus</name>
    <dbReference type="NCBI Taxonomy" id="3888"/>
    <lineage>
        <taxon>Eukaryota</taxon>
        <taxon>Viridiplantae</taxon>
        <taxon>Streptophyta</taxon>
        <taxon>Embryophyta</taxon>
        <taxon>Tracheophyta</taxon>
        <taxon>Spermatophyta</taxon>
        <taxon>Magnoliopsida</taxon>
        <taxon>eudicotyledons</taxon>
        <taxon>Gunneridae</taxon>
        <taxon>Pentapetalae</taxon>
        <taxon>rosids</taxon>
        <taxon>fabids</taxon>
        <taxon>Fabales</taxon>
        <taxon>Fabaceae</taxon>
        <taxon>Papilionoideae</taxon>
        <taxon>50 kb inversion clade</taxon>
        <taxon>NPAAA clade</taxon>
        <taxon>Hologalegina</taxon>
        <taxon>IRL clade</taxon>
        <taxon>Fabeae</taxon>
        <taxon>Lathyrus</taxon>
    </lineage>
</organism>
<dbReference type="Gramene" id="Psat07G0137900-T1">
    <property type="protein sequence ID" value="KAI5384341.1"/>
    <property type="gene ID" value="KIW84_071379"/>
</dbReference>
<evidence type="ECO:0000313" key="1">
    <source>
        <dbReference type="EMBL" id="KAI5384341.1"/>
    </source>
</evidence>